<proteinExistence type="predicted"/>
<organism evidence="2 3">
    <name type="scientific">Euplotes crassus</name>
    <dbReference type="NCBI Taxonomy" id="5936"/>
    <lineage>
        <taxon>Eukaryota</taxon>
        <taxon>Sar</taxon>
        <taxon>Alveolata</taxon>
        <taxon>Ciliophora</taxon>
        <taxon>Intramacronucleata</taxon>
        <taxon>Spirotrichea</taxon>
        <taxon>Hypotrichia</taxon>
        <taxon>Euplotida</taxon>
        <taxon>Euplotidae</taxon>
        <taxon>Moneuplotes</taxon>
    </lineage>
</organism>
<dbReference type="InterPro" id="IPR000608">
    <property type="entry name" value="UBC"/>
</dbReference>
<sequence>MSKIKGHSRLVKEIKDLQENYEEFKVHFPDPDSIYLFNTVFEGAERTVYEGDTLELQFKFDNTFPFEAPEVIFVGDVPEHPHIYSNGYICLSILYDHWTPALRVSSIILSILSMLSSCEEKKKPINYESFQSYAGGRSPKTFKWAFEDDKC</sequence>
<feature type="domain" description="UBC core" evidence="1">
    <location>
        <begin position="5"/>
        <end position="151"/>
    </location>
</feature>
<dbReference type="Gene3D" id="3.10.110.10">
    <property type="entry name" value="Ubiquitin Conjugating Enzyme"/>
    <property type="match status" value="1"/>
</dbReference>
<dbReference type="EMBL" id="CAMPGE010022327">
    <property type="protein sequence ID" value="CAI2380376.1"/>
    <property type="molecule type" value="Genomic_DNA"/>
</dbReference>
<dbReference type="CDD" id="cd23808">
    <property type="entry name" value="UBCc_UBE2W"/>
    <property type="match status" value="1"/>
</dbReference>
<gene>
    <name evidence="2" type="ORF">ECRASSUSDP1_LOCUS21810</name>
</gene>
<protein>
    <recommendedName>
        <fullName evidence="1">UBC core domain-containing protein</fullName>
    </recommendedName>
</protein>
<dbReference type="Pfam" id="PF00179">
    <property type="entry name" value="UQ_con"/>
    <property type="match status" value="1"/>
</dbReference>
<evidence type="ECO:0000259" key="1">
    <source>
        <dbReference type="PROSITE" id="PS50127"/>
    </source>
</evidence>
<evidence type="ECO:0000313" key="2">
    <source>
        <dbReference type="EMBL" id="CAI2380376.1"/>
    </source>
</evidence>
<dbReference type="PANTHER" id="PTHR24067">
    <property type="entry name" value="UBIQUITIN-CONJUGATING ENZYME E2"/>
    <property type="match status" value="1"/>
</dbReference>
<dbReference type="InterPro" id="IPR016135">
    <property type="entry name" value="UBQ-conjugating_enzyme/RWD"/>
</dbReference>
<reference evidence="2" key="1">
    <citation type="submission" date="2023-07" db="EMBL/GenBank/DDBJ databases">
        <authorList>
            <consortium name="AG Swart"/>
            <person name="Singh M."/>
            <person name="Singh A."/>
            <person name="Seah K."/>
            <person name="Emmerich C."/>
        </authorList>
    </citation>
    <scope>NUCLEOTIDE SEQUENCE</scope>
    <source>
        <strain evidence="2">DP1</strain>
    </source>
</reference>
<accession>A0AAD2D5C0</accession>
<dbReference type="SMART" id="SM00212">
    <property type="entry name" value="UBCc"/>
    <property type="match status" value="1"/>
</dbReference>
<dbReference type="AlphaFoldDB" id="A0AAD2D5C0"/>
<keyword evidence="3" id="KW-1185">Reference proteome</keyword>
<name>A0AAD2D5C0_EUPCR</name>
<dbReference type="SUPFAM" id="SSF54495">
    <property type="entry name" value="UBC-like"/>
    <property type="match status" value="1"/>
</dbReference>
<evidence type="ECO:0000313" key="3">
    <source>
        <dbReference type="Proteomes" id="UP001295684"/>
    </source>
</evidence>
<comment type="caution">
    <text evidence="2">The sequence shown here is derived from an EMBL/GenBank/DDBJ whole genome shotgun (WGS) entry which is preliminary data.</text>
</comment>
<dbReference type="Proteomes" id="UP001295684">
    <property type="component" value="Unassembled WGS sequence"/>
</dbReference>
<dbReference type="PROSITE" id="PS50127">
    <property type="entry name" value="UBC_2"/>
    <property type="match status" value="1"/>
</dbReference>
<dbReference type="InterPro" id="IPR050113">
    <property type="entry name" value="Ub_conjugating_enzyme"/>
</dbReference>